<accession>N1PJX5</accession>
<evidence type="ECO:0000313" key="2">
    <source>
        <dbReference type="EMBL" id="EME41606.1"/>
    </source>
</evidence>
<reference evidence="2 3" key="2">
    <citation type="journal article" date="2012" name="PLoS Pathog.">
        <title>Diverse lifestyles and strategies of plant pathogenesis encoded in the genomes of eighteen Dothideomycetes fungi.</title>
        <authorList>
            <person name="Ohm R.A."/>
            <person name="Feau N."/>
            <person name="Henrissat B."/>
            <person name="Schoch C.L."/>
            <person name="Horwitz B.A."/>
            <person name="Barry K.W."/>
            <person name="Condon B.J."/>
            <person name="Copeland A.C."/>
            <person name="Dhillon B."/>
            <person name="Glaser F."/>
            <person name="Hesse C.N."/>
            <person name="Kosti I."/>
            <person name="LaButti K."/>
            <person name="Lindquist E.A."/>
            <person name="Lucas S."/>
            <person name="Salamov A.A."/>
            <person name="Bradshaw R.E."/>
            <person name="Ciuffetti L."/>
            <person name="Hamelin R.C."/>
            <person name="Kema G.H.J."/>
            <person name="Lawrence C."/>
            <person name="Scott J.A."/>
            <person name="Spatafora J.W."/>
            <person name="Turgeon B.G."/>
            <person name="de Wit P.J.G.M."/>
            <person name="Zhong S."/>
            <person name="Goodwin S.B."/>
            <person name="Grigoriev I.V."/>
        </authorList>
    </citation>
    <scope>NUCLEOTIDE SEQUENCE [LARGE SCALE GENOMIC DNA]</scope>
    <source>
        <strain evidence="3">NZE10 / CBS 128990</strain>
    </source>
</reference>
<evidence type="ECO:0000256" key="1">
    <source>
        <dbReference type="SAM" id="MobiDB-lite"/>
    </source>
</evidence>
<organism evidence="2 3">
    <name type="scientific">Dothistroma septosporum (strain NZE10 / CBS 128990)</name>
    <name type="common">Red band needle blight fungus</name>
    <name type="synonym">Mycosphaerella pini</name>
    <dbReference type="NCBI Taxonomy" id="675120"/>
    <lineage>
        <taxon>Eukaryota</taxon>
        <taxon>Fungi</taxon>
        <taxon>Dikarya</taxon>
        <taxon>Ascomycota</taxon>
        <taxon>Pezizomycotina</taxon>
        <taxon>Dothideomycetes</taxon>
        <taxon>Dothideomycetidae</taxon>
        <taxon>Mycosphaerellales</taxon>
        <taxon>Mycosphaerellaceae</taxon>
        <taxon>Dothistroma</taxon>
    </lineage>
</organism>
<reference evidence="3" key="1">
    <citation type="journal article" date="2012" name="PLoS Genet.">
        <title>The genomes of the fungal plant pathogens Cladosporium fulvum and Dothistroma septosporum reveal adaptation to different hosts and lifestyles but also signatures of common ancestry.</title>
        <authorList>
            <person name="de Wit P.J.G.M."/>
            <person name="van der Burgt A."/>
            <person name="Oekmen B."/>
            <person name="Stergiopoulos I."/>
            <person name="Abd-Elsalam K.A."/>
            <person name="Aerts A.L."/>
            <person name="Bahkali A.H."/>
            <person name="Beenen H.G."/>
            <person name="Chettri P."/>
            <person name="Cox M.P."/>
            <person name="Datema E."/>
            <person name="de Vries R.P."/>
            <person name="Dhillon B."/>
            <person name="Ganley A.R."/>
            <person name="Griffiths S.A."/>
            <person name="Guo Y."/>
            <person name="Hamelin R.C."/>
            <person name="Henrissat B."/>
            <person name="Kabir M.S."/>
            <person name="Jashni M.K."/>
            <person name="Kema G."/>
            <person name="Klaubauf S."/>
            <person name="Lapidus A."/>
            <person name="Levasseur A."/>
            <person name="Lindquist E."/>
            <person name="Mehrabi R."/>
            <person name="Ohm R.A."/>
            <person name="Owen T.J."/>
            <person name="Salamov A."/>
            <person name="Schwelm A."/>
            <person name="Schijlen E."/>
            <person name="Sun H."/>
            <person name="van den Burg H.A."/>
            <person name="van Ham R.C.H.J."/>
            <person name="Zhang S."/>
            <person name="Goodwin S.B."/>
            <person name="Grigoriev I.V."/>
            <person name="Collemare J."/>
            <person name="Bradshaw R.E."/>
        </authorList>
    </citation>
    <scope>NUCLEOTIDE SEQUENCE [LARGE SCALE GENOMIC DNA]</scope>
    <source>
        <strain evidence="3">NZE10 / CBS 128990</strain>
    </source>
</reference>
<protein>
    <submittedName>
        <fullName evidence="2">Uncharacterized protein</fullName>
    </submittedName>
</protein>
<sequence>MIQELFFYLFQSLTIVTDTYITSINLSTTPVKHLRLRPILQAPHHRSKNGTKGRGLRSGLPGLQHLQCSSHQGSPVFHAIHSDEDHFQLHRQSTHQVRSARTGKRRAGGRDCPISKRHGQPPNYHPTQRIRLVI</sequence>
<name>N1PJX5_DOTSN</name>
<gene>
    <name evidence="2" type="ORF">DOTSEDRAFT_73880</name>
</gene>
<feature type="region of interest" description="Disordered" evidence="1">
    <location>
        <begin position="94"/>
        <end position="126"/>
    </location>
</feature>
<keyword evidence="3" id="KW-1185">Reference proteome</keyword>
<dbReference type="HOGENOM" id="CLU_1896167_0_0_1"/>
<dbReference type="Proteomes" id="UP000016933">
    <property type="component" value="Unassembled WGS sequence"/>
</dbReference>
<evidence type="ECO:0000313" key="3">
    <source>
        <dbReference type="Proteomes" id="UP000016933"/>
    </source>
</evidence>
<dbReference type="AlphaFoldDB" id="N1PJX5"/>
<proteinExistence type="predicted"/>
<dbReference type="EMBL" id="KB446542">
    <property type="protein sequence ID" value="EME41606.1"/>
    <property type="molecule type" value="Genomic_DNA"/>
</dbReference>